<dbReference type="OrthoDB" id="3687641at2759"/>
<dbReference type="EMBL" id="ML213605">
    <property type="protein sequence ID" value="TFK37916.1"/>
    <property type="molecule type" value="Genomic_DNA"/>
</dbReference>
<dbReference type="PANTHER" id="PTHR33365">
    <property type="entry name" value="YALI0B05434P"/>
    <property type="match status" value="1"/>
</dbReference>
<dbReference type="AlphaFoldDB" id="A0A5C3M0Q5"/>
<name>A0A5C3M0Q5_9AGAR</name>
<dbReference type="InterPro" id="IPR021765">
    <property type="entry name" value="UstYa-like"/>
</dbReference>
<proteinExistence type="inferred from homology"/>
<sequence length="196" mass="22557">ISTLAPALRAIEYSPNLFNLSLSHQTIYQGYPTPEIDAAWDLITLNVRPIRISEDITEKIGRLEDPTLVKYPEEDGGGVMASLEVFHQLHCVNMLRKYTYLEYYKSDPLFQSKPHGIRLHLDHCIEMLRTVITCTGDVGVITYDWVKGNDSPSPNFNTMHQCRNFNKIQEWNIQHAVHINASHMTRLKSHIDKLLL</sequence>
<evidence type="ECO:0000256" key="2">
    <source>
        <dbReference type="ARBA" id="ARBA00035112"/>
    </source>
</evidence>
<evidence type="ECO:0000313" key="4">
    <source>
        <dbReference type="Proteomes" id="UP000308652"/>
    </source>
</evidence>
<keyword evidence="4" id="KW-1185">Reference proteome</keyword>
<evidence type="ECO:0000313" key="3">
    <source>
        <dbReference type="EMBL" id="TFK37916.1"/>
    </source>
</evidence>
<dbReference type="Pfam" id="PF11807">
    <property type="entry name" value="UstYa"/>
    <property type="match status" value="1"/>
</dbReference>
<gene>
    <name evidence="3" type="ORF">BDQ12DRAFT_606952</name>
</gene>
<dbReference type="GO" id="GO:0043386">
    <property type="term" value="P:mycotoxin biosynthetic process"/>
    <property type="evidence" value="ECO:0007669"/>
    <property type="project" value="InterPro"/>
</dbReference>
<evidence type="ECO:0008006" key="5">
    <source>
        <dbReference type="Google" id="ProtNLM"/>
    </source>
</evidence>
<comment type="similarity">
    <text evidence="2">Belongs to the ustYa family.</text>
</comment>
<accession>A0A5C3M0Q5</accession>
<organism evidence="3 4">
    <name type="scientific">Crucibulum laeve</name>
    <dbReference type="NCBI Taxonomy" id="68775"/>
    <lineage>
        <taxon>Eukaryota</taxon>
        <taxon>Fungi</taxon>
        <taxon>Dikarya</taxon>
        <taxon>Basidiomycota</taxon>
        <taxon>Agaricomycotina</taxon>
        <taxon>Agaricomycetes</taxon>
        <taxon>Agaricomycetidae</taxon>
        <taxon>Agaricales</taxon>
        <taxon>Agaricineae</taxon>
        <taxon>Nidulariaceae</taxon>
        <taxon>Crucibulum</taxon>
    </lineage>
</organism>
<protein>
    <recommendedName>
        <fullName evidence="5">Tat pathway signal sequence</fullName>
    </recommendedName>
</protein>
<dbReference type="PANTHER" id="PTHR33365:SF4">
    <property type="entry name" value="CYCLOCHLOROTINE BIOSYNTHESIS PROTEIN O"/>
    <property type="match status" value="1"/>
</dbReference>
<evidence type="ECO:0000256" key="1">
    <source>
        <dbReference type="ARBA" id="ARBA00004685"/>
    </source>
</evidence>
<reference evidence="3 4" key="1">
    <citation type="journal article" date="2019" name="Nat. Ecol. Evol.">
        <title>Megaphylogeny resolves global patterns of mushroom evolution.</title>
        <authorList>
            <person name="Varga T."/>
            <person name="Krizsan K."/>
            <person name="Foldi C."/>
            <person name="Dima B."/>
            <person name="Sanchez-Garcia M."/>
            <person name="Sanchez-Ramirez S."/>
            <person name="Szollosi G.J."/>
            <person name="Szarkandi J.G."/>
            <person name="Papp V."/>
            <person name="Albert L."/>
            <person name="Andreopoulos W."/>
            <person name="Angelini C."/>
            <person name="Antonin V."/>
            <person name="Barry K.W."/>
            <person name="Bougher N.L."/>
            <person name="Buchanan P."/>
            <person name="Buyck B."/>
            <person name="Bense V."/>
            <person name="Catcheside P."/>
            <person name="Chovatia M."/>
            <person name="Cooper J."/>
            <person name="Damon W."/>
            <person name="Desjardin D."/>
            <person name="Finy P."/>
            <person name="Geml J."/>
            <person name="Haridas S."/>
            <person name="Hughes K."/>
            <person name="Justo A."/>
            <person name="Karasinski D."/>
            <person name="Kautmanova I."/>
            <person name="Kiss B."/>
            <person name="Kocsube S."/>
            <person name="Kotiranta H."/>
            <person name="LaButti K.M."/>
            <person name="Lechner B.E."/>
            <person name="Liimatainen K."/>
            <person name="Lipzen A."/>
            <person name="Lukacs Z."/>
            <person name="Mihaltcheva S."/>
            <person name="Morgado L.N."/>
            <person name="Niskanen T."/>
            <person name="Noordeloos M.E."/>
            <person name="Ohm R.A."/>
            <person name="Ortiz-Santana B."/>
            <person name="Ovrebo C."/>
            <person name="Racz N."/>
            <person name="Riley R."/>
            <person name="Savchenko A."/>
            <person name="Shiryaev A."/>
            <person name="Soop K."/>
            <person name="Spirin V."/>
            <person name="Szebenyi C."/>
            <person name="Tomsovsky M."/>
            <person name="Tulloss R.E."/>
            <person name="Uehling J."/>
            <person name="Grigoriev I.V."/>
            <person name="Vagvolgyi C."/>
            <person name="Papp T."/>
            <person name="Martin F.M."/>
            <person name="Miettinen O."/>
            <person name="Hibbett D.S."/>
            <person name="Nagy L.G."/>
        </authorList>
    </citation>
    <scope>NUCLEOTIDE SEQUENCE [LARGE SCALE GENOMIC DNA]</scope>
    <source>
        <strain evidence="3 4">CBS 166.37</strain>
    </source>
</reference>
<feature type="non-terminal residue" evidence="3">
    <location>
        <position position="1"/>
    </location>
</feature>
<dbReference type="Proteomes" id="UP000308652">
    <property type="component" value="Unassembled WGS sequence"/>
</dbReference>
<dbReference type="STRING" id="68775.A0A5C3M0Q5"/>
<comment type="pathway">
    <text evidence="1">Mycotoxin biosynthesis.</text>
</comment>